<dbReference type="InterPro" id="IPR013780">
    <property type="entry name" value="Glyco_hydro_b"/>
</dbReference>
<dbReference type="InterPro" id="IPR014756">
    <property type="entry name" value="Ig_E-set"/>
</dbReference>
<dbReference type="InterPro" id="IPR013783">
    <property type="entry name" value="Ig-like_fold"/>
</dbReference>
<dbReference type="Pfam" id="PF17967">
    <property type="entry name" value="Pullulanase_N2"/>
    <property type="match status" value="1"/>
</dbReference>
<dbReference type="Gene3D" id="2.60.40.1180">
    <property type="entry name" value="Golgi alpha-mannosidase II"/>
    <property type="match status" value="1"/>
</dbReference>
<dbReference type="Proteomes" id="UP001239397">
    <property type="component" value="Chromosome"/>
</dbReference>
<dbReference type="Gene3D" id="2.60.40.10">
    <property type="entry name" value="Immunoglobulins"/>
    <property type="match status" value="1"/>
</dbReference>
<evidence type="ECO:0000256" key="2">
    <source>
        <dbReference type="SAM" id="MobiDB-lite"/>
    </source>
</evidence>
<dbReference type="PANTHER" id="PTHR43002">
    <property type="entry name" value="GLYCOGEN DEBRANCHING ENZYME"/>
    <property type="match status" value="1"/>
</dbReference>
<protein>
    <submittedName>
        <fullName evidence="4">Pullulanase-type alpha-1,6-glucosidase</fullName>
    </submittedName>
</protein>
<accession>A0A9Y2NA77</accession>
<dbReference type="GO" id="GO:0051060">
    <property type="term" value="F:pullulanase activity"/>
    <property type="evidence" value="ECO:0007669"/>
    <property type="project" value="InterPro"/>
</dbReference>
<dbReference type="SUPFAM" id="SSF51011">
    <property type="entry name" value="Glycosyl hydrolase domain"/>
    <property type="match status" value="1"/>
</dbReference>
<dbReference type="InterPro" id="IPR024561">
    <property type="entry name" value="Pullul_strch_C"/>
</dbReference>
<keyword evidence="5" id="KW-1185">Reference proteome</keyword>
<evidence type="ECO:0000259" key="3">
    <source>
        <dbReference type="SMART" id="SM00642"/>
    </source>
</evidence>
<evidence type="ECO:0000313" key="4">
    <source>
        <dbReference type="EMBL" id="WIX98320.1"/>
    </source>
</evidence>
<dbReference type="SMART" id="SM00642">
    <property type="entry name" value="Aamy"/>
    <property type="match status" value="1"/>
</dbReference>
<dbReference type="InterPro" id="IPR006047">
    <property type="entry name" value="GH13_cat_dom"/>
</dbReference>
<dbReference type="SUPFAM" id="SSF81296">
    <property type="entry name" value="E set domains"/>
    <property type="match status" value="2"/>
</dbReference>
<dbReference type="InterPro" id="IPR040671">
    <property type="entry name" value="Pullulanase_N2"/>
</dbReference>
<dbReference type="CDD" id="cd02860">
    <property type="entry name" value="E_set_Pullulanase"/>
    <property type="match status" value="1"/>
</dbReference>
<dbReference type="SUPFAM" id="SSF51445">
    <property type="entry name" value="(Trans)glycosidases"/>
    <property type="match status" value="1"/>
</dbReference>
<organism evidence="4 5">
    <name type="scientific">Amycolatopsis mongoliensis</name>
    <dbReference type="NCBI Taxonomy" id="715475"/>
    <lineage>
        <taxon>Bacteria</taxon>
        <taxon>Bacillati</taxon>
        <taxon>Actinomycetota</taxon>
        <taxon>Actinomycetes</taxon>
        <taxon>Pseudonocardiales</taxon>
        <taxon>Pseudonocardiaceae</taxon>
        <taxon>Amycolatopsis</taxon>
    </lineage>
</organism>
<dbReference type="GO" id="GO:0005975">
    <property type="term" value="P:carbohydrate metabolic process"/>
    <property type="evidence" value="ECO:0007669"/>
    <property type="project" value="InterPro"/>
</dbReference>
<dbReference type="InterPro" id="IPR004193">
    <property type="entry name" value="Glyco_hydro_13_N"/>
</dbReference>
<feature type="region of interest" description="Disordered" evidence="2">
    <location>
        <begin position="309"/>
        <end position="334"/>
    </location>
</feature>
<evidence type="ECO:0000256" key="1">
    <source>
        <dbReference type="ARBA" id="ARBA00008061"/>
    </source>
</evidence>
<feature type="domain" description="Glycosyl hydrolase family 13 catalytic" evidence="3">
    <location>
        <begin position="300"/>
        <end position="710"/>
    </location>
</feature>
<dbReference type="Gene3D" id="3.20.20.80">
    <property type="entry name" value="Glycosidases"/>
    <property type="match status" value="1"/>
</dbReference>
<name>A0A9Y2NA77_9PSEU</name>
<dbReference type="Pfam" id="PF11852">
    <property type="entry name" value="Pullul_strch_C"/>
    <property type="match status" value="1"/>
</dbReference>
<dbReference type="KEGG" id="amog:QRX60_30155"/>
<evidence type="ECO:0000313" key="5">
    <source>
        <dbReference type="Proteomes" id="UP001239397"/>
    </source>
</evidence>
<dbReference type="AlphaFoldDB" id="A0A9Y2NA77"/>
<dbReference type="Gene3D" id="2.60.40.1130">
    <property type="entry name" value="Rab geranylgeranyltransferase alpha-subunit, insert domain"/>
    <property type="match status" value="1"/>
</dbReference>
<sequence length="846" mass="92100">MQETPLSPATAFAQWLDRSTVVWNTPDSGRCALEYTPDPAAAREVLPLGPVRGGLPRRLRLRYPHLATFRAFEVPADDLGRLGDALRSPLVATRRDDSGRLLDTTGVQLPGVLDDLFAAATAERLGPTWHEGTPRLAVWAPTARSVTLKLYASSSGTDVRLVRMRRDDRTGVWSVTGRPDWRGCYYTYLVTVYAPSIRAVVTNEVTDPYSLSLSADSVRSQLVDLADPALMPPGWATLGKPPVVRPDQASIYELHVRDFSACDATVPPPLRGTYSAFTVPDSAGMRALRELAADGLTHVQLMPVSDFAATRERRTGSPVPPVELTTLPPDSERQQEWISATQGRDEYDWGYDPLHYTAPEGSYATDPDGHARIKQLRAAVAALNEAGLRVVMDVVYNHTHASGQEPGSVLDRVVPGYYQRLREDGAVCTATGCLDTAPEHQMMAKLVTDSVLTWAEQYKIDGFRFDLMGFHPKADMLALRAELDKLSSVDGAAVLLYGEGWEFGEVAGDARFVQATQHNMAGTGIGTFNDRLRDAVRGGGPLDADPRAQGFGSGLFTAPNGAAVNGSRAEQRARLLRYQELISIGLTGNLVSDTAADAGYNAEPGEAITYVDCHDNQTLFDALAHRLPQDTTLADRVRMQVLSLAVVLLGQGAAFVLAGSDRLRSKSLDRNSYNSGGWFNRLLWNCEDGNGFGAGLPPAADNRAYWDYARPLLSDPALRPDRTAITAAHERFREFLRIRRSSPAFAIGTAAEIRRRITFPARDIPGVITMRIDTTELDPRWRAVIVVFNATPASSSPAIDAPPGARITLHPVIAGSVDPVMHQSAFDSVTRRVTVPARTAAVFVQL</sequence>
<dbReference type="EMBL" id="CP127295">
    <property type="protein sequence ID" value="WIX98320.1"/>
    <property type="molecule type" value="Genomic_DNA"/>
</dbReference>
<proteinExistence type="inferred from homology"/>
<dbReference type="RefSeq" id="WP_285994805.1">
    <property type="nucleotide sequence ID" value="NZ_CP127295.1"/>
</dbReference>
<dbReference type="InterPro" id="IPR017853">
    <property type="entry name" value="GH"/>
</dbReference>
<comment type="similarity">
    <text evidence="1">Belongs to the glycosyl hydrolase 13 family.</text>
</comment>
<reference evidence="4 5" key="1">
    <citation type="submission" date="2023-06" db="EMBL/GenBank/DDBJ databases">
        <authorList>
            <person name="Oyuntsetseg B."/>
            <person name="Kim S.B."/>
        </authorList>
    </citation>
    <scope>NUCLEOTIDE SEQUENCE [LARGE SCALE GENOMIC DNA]</scope>
    <source>
        <strain evidence="4 5">4-36</strain>
    </source>
</reference>
<dbReference type="Pfam" id="PF02922">
    <property type="entry name" value="CBM_48"/>
    <property type="match status" value="1"/>
</dbReference>
<dbReference type="InterPro" id="IPR011839">
    <property type="entry name" value="Pullul_strch"/>
</dbReference>
<dbReference type="CDD" id="cd11341">
    <property type="entry name" value="AmyAc_Pullulanase_LD-like"/>
    <property type="match status" value="1"/>
</dbReference>
<gene>
    <name evidence="4" type="primary">pulA</name>
    <name evidence="4" type="ORF">QRX60_30155</name>
</gene>
<dbReference type="NCBIfam" id="TIGR02103">
    <property type="entry name" value="pullul_strch"/>
    <property type="match status" value="1"/>
</dbReference>